<organism evidence="1 2">
    <name type="scientific">Cardiocondyla obscurior</name>
    <dbReference type="NCBI Taxonomy" id="286306"/>
    <lineage>
        <taxon>Eukaryota</taxon>
        <taxon>Metazoa</taxon>
        <taxon>Ecdysozoa</taxon>
        <taxon>Arthropoda</taxon>
        <taxon>Hexapoda</taxon>
        <taxon>Insecta</taxon>
        <taxon>Pterygota</taxon>
        <taxon>Neoptera</taxon>
        <taxon>Endopterygota</taxon>
        <taxon>Hymenoptera</taxon>
        <taxon>Apocrita</taxon>
        <taxon>Aculeata</taxon>
        <taxon>Formicoidea</taxon>
        <taxon>Formicidae</taxon>
        <taxon>Myrmicinae</taxon>
        <taxon>Cardiocondyla</taxon>
    </lineage>
</organism>
<proteinExistence type="predicted"/>
<keyword evidence="2" id="KW-1185">Reference proteome</keyword>
<comment type="caution">
    <text evidence="1">The sequence shown here is derived from an EMBL/GenBank/DDBJ whole genome shotgun (WGS) entry which is preliminary data.</text>
</comment>
<name>A0AAW2EIA2_9HYME</name>
<evidence type="ECO:0000313" key="1">
    <source>
        <dbReference type="EMBL" id="KAL0101986.1"/>
    </source>
</evidence>
<accession>A0AAW2EIA2</accession>
<evidence type="ECO:0000313" key="2">
    <source>
        <dbReference type="Proteomes" id="UP001430953"/>
    </source>
</evidence>
<sequence>MPFNFPPPILISKRSRISNFYAEIPRGRLSAGRGEISRRKSTEPICLRYTHVGTPGGRVCNWGDEALANKHRCEKNVTALHMHLVPRGKRSRGRLITRVPNADG</sequence>
<dbReference type="EMBL" id="JADYXP020000023">
    <property type="protein sequence ID" value="KAL0101986.1"/>
    <property type="molecule type" value="Genomic_DNA"/>
</dbReference>
<reference evidence="1 2" key="1">
    <citation type="submission" date="2023-03" db="EMBL/GenBank/DDBJ databases">
        <title>High recombination rates correlate with genetic variation in Cardiocondyla obscurior ants.</title>
        <authorList>
            <person name="Errbii M."/>
        </authorList>
    </citation>
    <scope>NUCLEOTIDE SEQUENCE [LARGE SCALE GENOMIC DNA]</scope>
    <source>
        <strain evidence="1">Alpha-2009</strain>
        <tissue evidence="1">Whole body</tissue>
    </source>
</reference>
<protein>
    <submittedName>
        <fullName evidence="1">Uncharacterized protein</fullName>
    </submittedName>
</protein>
<gene>
    <name evidence="1" type="ORF">PUN28_018499</name>
</gene>
<dbReference type="AlphaFoldDB" id="A0AAW2EIA2"/>
<dbReference type="Proteomes" id="UP001430953">
    <property type="component" value="Unassembled WGS sequence"/>
</dbReference>